<reference evidence="4" key="1">
    <citation type="journal article" date="2019" name="Int. J. Syst. Evol. Microbiol.">
        <title>The Global Catalogue of Microorganisms (GCM) 10K type strain sequencing project: providing services to taxonomists for standard genome sequencing and annotation.</title>
        <authorList>
            <consortium name="The Broad Institute Genomics Platform"/>
            <consortium name="The Broad Institute Genome Sequencing Center for Infectious Disease"/>
            <person name="Wu L."/>
            <person name="Ma J."/>
        </authorList>
    </citation>
    <scope>NUCLEOTIDE SEQUENCE [LARGE SCALE GENOMIC DNA]</scope>
    <source>
        <strain evidence="4">JCM 14323</strain>
    </source>
</reference>
<dbReference type="RefSeq" id="WP_212275481.1">
    <property type="nucleotide sequence ID" value="NZ_BAAANK010000012.1"/>
</dbReference>
<sequence length="262" mass="27253">MSPAGASGAVLYAEADDGTLVGYRVFGEERLEREASALPPVLLVHGFASNAEVTWQGTGWVRALTDAGRTVITTDLRGHGASDKPVGGDAYAPETFGADLVAVLDTAGVEQVDAVAYSMGTRVVAALADLAPERLRRVVIGGAGPDELFAAWDLDEVRALLLRDEPSPHPLIEQVLRPAIAAGADREALLGVVEGFAGAELRFPPGIRSLFVVGGDDQVPAGARELAEAWGSGFVSIPGRDHVSTLTSRAFKDAAIGFLAAE</sequence>
<evidence type="ECO:0000256" key="1">
    <source>
        <dbReference type="ARBA" id="ARBA00022801"/>
    </source>
</evidence>
<comment type="caution">
    <text evidence="3">The sequence shown here is derived from an EMBL/GenBank/DDBJ whole genome shotgun (WGS) entry which is preliminary data.</text>
</comment>
<dbReference type="Pfam" id="PF00561">
    <property type="entry name" value="Abhydrolase_1"/>
    <property type="match status" value="1"/>
</dbReference>
<dbReference type="Proteomes" id="UP001501746">
    <property type="component" value="Unassembled WGS sequence"/>
</dbReference>
<organism evidence="3 4">
    <name type="scientific">Agromyces salentinus</name>
    <dbReference type="NCBI Taxonomy" id="269421"/>
    <lineage>
        <taxon>Bacteria</taxon>
        <taxon>Bacillati</taxon>
        <taxon>Actinomycetota</taxon>
        <taxon>Actinomycetes</taxon>
        <taxon>Micrococcales</taxon>
        <taxon>Microbacteriaceae</taxon>
        <taxon>Agromyces</taxon>
    </lineage>
</organism>
<dbReference type="InterPro" id="IPR029058">
    <property type="entry name" value="AB_hydrolase_fold"/>
</dbReference>
<dbReference type="Gene3D" id="3.40.50.1820">
    <property type="entry name" value="alpha/beta hydrolase"/>
    <property type="match status" value="1"/>
</dbReference>
<accession>A0ABP4Z8H0</accession>
<feature type="domain" description="AB hydrolase-1" evidence="2">
    <location>
        <begin position="39"/>
        <end position="157"/>
    </location>
</feature>
<evidence type="ECO:0000259" key="2">
    <source>
        <dbReference type="Pfam" id="PF00561"/>
    </source>
</evidence>
<dbReference type="PANTHER" id="PTHR43798:SF31">
    <property type="entry name" value="AB HYDROLASE SUPERFAMILY PROTEIN YCLE"/>
    <property type="match status" value="1"/>
</dbReference>
<name>A0ABP4Z8H0_9MICO</name>
<dbReference type="EMBL" id="BAAANK010000012">
    <property type="protein sequence ID" value="GAA1845964.1"/>
    <property type="molecule type" value="Genomic_DNA"/>
</dbReference>
<dbReference type="GO" id="GO:0016787">
    <property type="term" value="F:hydrolase activity"/>
    <property type="evidence" value="ECO:0007669"/>
    <property type="project" value="UniProtKB-KW"/>
</dbReference>
<gene>
    <name evidence="3" type="ORF">GCM10009750_35340</name>
</gene>
<keyword evidence="4" id="KW-1185">Reference proteome</keyword>
<dbReference type="SUPFAM" id="SSF53474">
    <property type="entry name" value="alpha/beta-Hydrolases"/>
    <property type="match status" value="1"/>
</dbReference>
<dbReference type="PANTHER" id="PTHR43798">
    <property type="entry name" value="MONOACYLGLYCEROL LIPASE"/>
    <property type="match status" value="1"/>
</dbReference>
<dbReference type="InterPro" id="IPR000073">
    <property type="entry name" value="AB_hydrolase_1"/>
</dbReference>
<dbReference type="InterPro" id="IPR050266">
    <property type="entry name" value="AB_hydrolase_sf"/>
</dbReference>
<evidence type="ECO:0000313" key="4">
    <source>
        <dbReference type="Proteomes" id="UP001501746"/>
    </source>
</evidence>
<proteinExistence type="predicted"/>
<protein>
    <submittedName>
        <fullName evidence="3">Alpha/beta hydrolase</fullName>
    </submittedName>
</protein>
<evidence type="ECO:0000313" key="3">
    <source>
        <dbReference type="EMBL" id="GAA1845964.1"/>
    </source>
</evidence>
<keyword evidence="1 3" id="KW-0378">Hydrolase</keyword>